<evidence type="ECO:0000256" key="3">
    <source>
        <dbReference type="ARBA" id="ARBA00022729"/>
    </source>
</evidence>
<dbReference type="PANTHER" id="PTHR30024">
    <property type="entry name" value="ALIPHATIC SULFONATES-BINDING PROTEIN-RELATED"/>
    <property type="match status" value="1"/>
</dbReference>
<organism evidence="5 6">
    <name type="scientific">Pseudoprimorskyibacter insulae</name>
    <dbReference type="NCBI Taxonomy" id="1695997"/>
    <lineage>
        <taxon>Bacteria</taxon>
        <taxon>Pseudomonadati</taxon>
        <taxon>Pseudomonadota</taxon>
        <taxon>Alphaproteobacteria</taxon>
        <taxon>Rhodobacterales</taxon>
        <taxon>Paracoccaceae</taxon>
        <taxon>Pseudoprimorskyibacter</taxon>
    </lineage>
</organism>
<feature type="signal peptide" evidence="4">
    <location>
        <begin position="1"/>
        <end position="25"/>
    </location>
</feature>
<comment type="subcellular location">
    <subcellularLocation>
        <location evidence="1">Periplasm</location>
    </subcellularLocation>
</comment>
<reference evidence="6" key="1">
    <citation type="submission" date="2018-03" db="EMBL/GenBank/DDBJ databases">
        <authorList>
            <person name="Rodrigo-Torres L."/>
            <person name="Arahal R. D."/>
            <person name="Lucena T."/>
        </authorList>
    </citation>
    <scope>NUCLEOTIDE SEQUENCE [LARGE SCALE GENOMIC DNA]</scope>
    <source>
        <strain evidence="6">CECT 8871</strain>
    </source>
</reference>
<evidence type="ECO:0000256" key="2">
    <source>
        <dbReference type="ARBA" id="ARBA00010742"/>
    </source>
</evidence>
<sequence>MLRKIFTTGAAAALAAAFLTTAATAQDVTLPRTQVWTSYDVGTAGYVEASAIADALDKKFGLTVRIIPSGTSIGRLLPLQAGRAQYGFMGNENYFAGDAMFEFGAREWGPQDLRVILGRPSQVGLVTGKDTGISTPADLKGKKVGYVLANASTTLNTETVLAFAGLTTADVEKVEYPSYGAMAKAFVAGEIDAAPAVPTSSFLREAEGGRGVQWLSMPAADTEGWDRVGKFASLFSHSQAKVGVSISDDNPADLLGYRYPQLTANANASEDEVYNLIKALDQSFDLYKDASVVMPGWSVAIAGVTPAGAPFHSGAVKYLKEVGVWTDKDQQWNDARIAHIETVKAGWDEATAKADREGVKGADWLAYWEAWRAEHLK</sequence>
<evidence type="ECO:0000313" key="5">
    <source>
        <dbReference type="EMBL" id="SPF81732.1"/>
    </source>
</evidence>
<name>A0A2R8B0B9_9RHOB</name>
<dbReference type="InterPro" id="IPR011852">
    <property type="entry name" value="TRAP_TAXI"/>
</dbReference>
<evidence type="ECO:0000313" key="6">
    <source>
        <dbReference type="Proteomes" id="UP000244904"/>
    </source>
</evidence>
<dbReference type="NCBIfam" id="TIGR02122">
    <property type="entry name" value="TRAP_TAXI"/>
    <property type="match status" value="1"/>
</dbReference>
<dbReference type="RefSeq" id="WP_245897942.1">
    <property type="nucleotide sequence ID" value="NZ_OMOJ01000013.1"/>
</dbReference>
<feature type="chain" id="PRO_5015320981" description="SsuA/THI5-like domain-containing protein" evidence="4">
    <location>
        <begin position="26"/>
        <end position="377"/>
    </location>
</feature>
<keyword evidence="3 4" id="KW-0732">Signal</keyword>
<dbReference type="PANTHER" id="PTHR30024:SF47">
    <property type="entry name" value="TAURINE-BINDING PERIPLASMIC PROTEIN"/>
    <property type="match status" value="1"/>
</dbReference>
<comment type="similarity">
    <text evidence="2">Belongs to the bacterial solute-binding protein SsuA/TauA family.</text>
</comment>
<evidence type="ECO:0000256" key="1">
    <source>
        <dbReference type="ARBA" id="ARBA00004418"/>
    </source>
</evidence>
<dbReference type="Pfam" id="PF16868">
    <property type="entry name" value="NMT1_3"/>
    <property type="match status" value="1"/>
</dbReference>
<dbReference type="Gene3D" id="3.40.190.10">
    <property type="entry name" value="Periplasmic binding protein-like II"/>
    <property type="match status" value="2"/>
</dbReference>
<keyword evidence="6" id="KW-1185">Reference proteome</keyword>
<dbReference type="EMBL" id="OMOJ01000013">
    <property type="protein sequence ID" value="SPF81732.1"/>
    <property type="molecule type" value="Genomic_DNA"/>
</dbReference>
<dbReference type="GO" id="GO:0042597">
    <property type="term" value="C:periplasmic space"/>
    <property type="evidence" value="ECO:0007669"/>
    <property type="project" value="UniProtKB-SubCell"/>
</dbReference>
<dbReference type="GO" id="GO:0042918">
    <property type="term" value="P:alkanesulfonate transmembrane transport"/>
    <property type="evidence" value="ECO:0007669"/>
    <property type="project" value="TreeGrafter"/>
</dbReference>
<dbReference type="SUPFAM" id="SSF53850">
    <property type="entry name" value="Periplasmic binding protein-like II"/>
    <property type="match status" value="1"/>
</dbReference>
<evidence type="ECO:0008006" key="7">
    <source>
        <dbReference type="Google" id="ProtNLM"/>
    </source>
</evidence>
<protein>
    <recommendedName>
        <fullName evidence="7">SsuA/THI5-like domain-containing protein</fullName>
    </recommendedName>
</protein>
<gene>
    <name evidence="5" type="ORF">PRI8871_03557</name>
</gene>
<proteinExistence type="inferred from homology"/>
<evidence type="ECO:0000256" key="4">
    <source>
        <dbReference type="SAM" id="SignalP"/>
    </source>
</evidence>
<dbReference type="Proteomes" id="UP000244904">
    <property type="component" value="Unassembled WGS sequence"/>
</dbReference>
<accession>A0A2R8B0B9</accession>
<dbReference type="AlphaFoldDB" id="A0A2R8B0B9"/>